<dbReference type="EMBL" id="CYZX01000012">
    <property type="protein sequence ID" value="CUO66019.1"/>
    <property type="molecule type" value="Genomic_DNA"/>
</dbReference>
<accession>A0A174GYZ7</accession>
<gene>
    <name evidence="2" type="ORF">ERS852471_01993</name>
</gene>
<feature type="transmembrane region" description="Helical" evidence="1">
    <location>
        <begin position="74"/>
        <end position="94"/>
    </location>
</feature>
<evidence type="ECO:0000256" key="1">
    <source>
        <dbReference type="SAM" id="Phobius"/>
    </source>
</evidence>
<proteinExistence type="predicted"/>
<keyword evidence="1" id="KW-0472">Membrane</keyword>
<dbReference type="Proteomes" id="UP000095594">
    <property type="component" value="Unassembled WGS sequence"/>
</dbReference>
<dbReference type="PANTHER" id="PTHR40078">
    <property type="entry name" value="INTEGRAL MEMBRANE PROTEIN-RELATED"/>
    <property type="match status" value="1"/>
</dbReference>
<dbReference type="RefSeq" id="WP_055266147.1">
    <property type="nucleotide sequence ID" value="NZ_CABIXQ010000012.1"/>
</dbReference>
<name>A0A174GYZ7_9CLOT</name>
<protein>
    <submittedName>
        <fullName evidence="2">Predicted membrane protein</fullName>
    </submittedName>
</protein>
<dbReference type="PANTHER" id="PTHR40078:SF1">
    <property type="entry name" value="INTEGRAL MEMBRANE PROTEIN"/>
    <property type="match status" value="1"/>
</dbReference>
<feature type="transmembrane region" description="Helical" evidence="1">
    <location>
        <begin position="51"/>
        <end position="67"/>
    </location>
</feature>
<dbReference type="Pfam" id="PF19700">
    <property type="entry name" value="DUF6198"/>
    <property type="match status" value="1"/>
</dbReference>
<reference evidence="2 3" key="1">
    <citation type="submission" date="2015-09" db="EMBL/GenBank/DDBJ databases">
        <authorList>
            <consortium name="Pathogen Informatics"/>
        </authorList>
    </citation>
    <scope>NUCLEOTIDE SEQUENCE [LARGE SCALE GENOMIC DNA]</scope>
    <source>
        <strain evidence="2 3">2789STDY5834856</strain>
    </source>
</reference>
<evidence type="ECO:0000313" key="2">
    <source>
        <dbReference type="EMBL" id="CUO66019.1"/>
    </source>
</evidence>
<dbReference type="OrthoDB" id="154912at2"/>
<evidence type="ECO:0000313" key="3">
    <source>
        <dbReference type="Proteomes" id="UP000095594"/>
    </source>
</evidence>
<dbReference type="AlphaFoldDB" id="A0A174GYZ7"/>
<sequence length="211" mass="22929">MKKIKRYATFLLGIIILTLGVALIAKADIGNGSFDSINFGLQSKFGGNLSFWVAVSSLIALIIASIVNKKIPNIFSFITAYIVGVFIEIWIKITEPIVINSLVSKYLVFLLAIVILAIGISIYLLAKLPPNAIDYLVLTLSETYKIKLGTIKLIVDFICIVLALIVKGPIGIGTILATVLLGPMINIVQKPIENIFVGKEEIVINEEKLAS</sequence>
<feature type="transmembrane region" description="Helical" evidence="1">
    <location>
        <begin position="146"/>
        <end position="166"/>
    </location>
</feature>
<keyword evidence="1" id="KW-0812">Transmembrane</keyword>
<feature type="transmembrane region" description="Helical" evidence="1">
    <location>
        <begin position="106"/>
        <end position="126"/>
    </location>
</feature>
<organism evidence="2 3">
    <name type="scientific">Clostridium disporicum</name>
    <dbReference type="NCBI Taxonomy" id="84024"/>
    <lineage>
        <taxon>Bacteria</taxon>
        <taxon>Bacillati</taxon>
        <taxon>Bacillota</taxon>
        <taxon>Clostridia</taxon>
        <taxon>Eubacteriales</taxon>
        <taxon>Clostridiaceae</taxon>
        <taxon>Clostridium</taxon>
    </lineage>
</organism>
<keyword evidence="1" id="KW-1133">Transmembrane helix</keyword>
<dbReference type="InterPro" id="IPR038750">
    <property type="entry name" value="YczE/YyaS-like"/>
</dbReference>